<dbReference type="GO" id="GO:0016410">
    <property type="term" value="F:N-acyltransferase activity"/>
    <property type="evidence" value="ECO:0007669"/>
    <property type="project" value="UniProtKB-UniRule"/>
</dbReference>
<dbReference type="UniPathway" id="UPA00666"/>
<protein>
    <recommendedName>
        <fullName evidence="9">Apolipoprotein N-acyltransferase</fullName>
        <shortName evidence="9">ALP N-acyltransferase</shortName>
        <ecNumber evidence="9">2.3.1.269</ecNumber>
    </recommendedName>
</protein>
<dbReference type="PROSITE" id="PS50263">
    <property type="entry name" value="CN_HYDROLASE"/>
    <property type="match status" value="1"/>
</dbReference>
<organism evidence="11 12">
    <name type="scientific">Tianweitania sediminis</name>
    <dbReference type="NCBI Taxonomy" id="1502156"/>
    <lineage>
        <taxon>Bacteria</taxon>
        <taxon>Pseudomonadati</taxon>
        <taxon>Pseudomonadota</taxon>
        <taxon>Alphaproteobacteria</taxon>
        <taxon>Hyphomicrobiales</taxon>
        <taxon>Phyllobacteriaceae</taxon>
        <taxon>Tianweitania</taxon>
    </lineage>
</organism>
<dbReference type="Gene3D" id="3.60.110.10">
    <property type="entry name" value="Carbon-nitrogen hydrolase"/>
    <property type="match status" value="1"/>
</dbReference>
<feature type="transmembrane region" description="Helical" evidence="9">
    <location>
        <begin position="501"/>
        <end position="519"/>
    </location>
</feature>
<evidence type="ECO:0000256" key="8">
    <source>
        <dbReference type="ARBA" id="ARBA00023315"/>
    </source>
</evidence>
<dbReference type="GO" id="GO:0042158">
    <property type="term" value="P:lipoprotein biosynthetic process"/>
    <property type="evidence" value="ECO:0007669"/>
    <property type="project" value="UniProtKB-UniRule"/>
</dbReference>
<keyword evidence="6 9" id="KW-1133">Transmembrane helix</keyword>
<evidence type="ECO:0000256" key="5">
    <source>
        <dbReference type="ARBA" id="ARBA00022692"/>
    </source>
</evidence>
<feature type="transmembrane region" description="Helical" evidence="9">
    <location>
        <begin position="171"/>
        <end position="194"/>
    </location>
</feature>
<evidence type="ECO:0000256" key="1">
    <source>
        <dbReference type="ARBA" id="ARBA00004651"/>
    </source>
</evidence>
<dbReference type="InterPro" id="IPR036526">
    <property type="entry name" value="C-N_Hydrolase_sf"/>
</dbReference>
<feature type="transmembrane region" description="Helical" evidence="9">
    <location>
        <begin position="36"/>
        <end position="54"/>
    </location>
</feature>
<keyword evidence="12" id="KW-1185">Reference proteome</keyword>
<evidence type="ECO:0000256" key="4">
    <source>
        <dbReference type="ARBA" id="ARBA00022679"/>
    </source>
</evidence>
<dbReference type="CDD" id="cd07571">
    <property type="entry name" value="ALP_N-acyl_transferase"/>
    <property type="match status" value="1"/>
</dbReference>
<feature type="transmembrane region" description="Helical" evidence="9">
    <location>
        <begin position="101"/>
        <end position="124"/>
    </location>
</feature>
<keyword evidence="8 9" id="KW-0012">Acyltransferase</keyword>
<feature type="transmembrane region" description="Helical" evidence="9">
    <location>
        <begin position="12"/>
        <end position="30"/>
    </location>
</feature>
<dbReference type="Proteomes" id="UP000666240">
    <property type="component" value="Unassembled WGS sequence"/>
</dbReference>
<dbReference type="AlphaFoldDB" id="A0A8J7UJY0"/>
<dbReference type="Pfam" id="PF00795">
    <property type="entry name" value="CN_hydrolase"/>
    <property type="match status" value="1"/>
</dbReference>
<dbReference type="Pfam" id="PF20154">
    <property type="entry name" value="LNT_N"/>
    <property type="match status" value="1"/>
</dbReference>
<keyword evidence="7 9" id="KW-0472">Membrane</keyword>
<evidence type="ECO:0000256" key="7">
    <source>
        <dbReference type="ARBA" id="ARBA00023136"/>
    </source>
</evidence>
<keyword evidence="5 9" id="KW-0812">Transmembrane</keyword>
<dbReference type="RefSeq" id="WP_209336557.1">
    <property type="nucleotide sequence ID" value="NZ_JAGIYY010000008.1"/>
</dbReference>
<evidence type="ECO:0000256" key="2">
    <source>
        <dbReference type="ARBA" id="ARBA00010065"/>
    </source>
</evidence>
<evidence type="ECO:0000313" key="12">
    <source>
        <dbReference type="Proteomes" id="UP000666240"/>
    </source>
</evidence>
<sequence>MQRLWSRIVLIDGWRRAVLAALSGALLVLAQAPYDFFAVGFISFPILVWLLDGATSDEAGGWFTRLRPALGVGWWFGFGYFVAGLWWIGNALLVEAEAFAWALPFAVVALPAVLAIFWGLAAVFARLFWSEALGRIAMLAAAFALAEWLRGFLFTGFPWNAIGYAAMPVPLLMQSAVVVSVTGITALTVFVFAMPAMAASRKGRRAGFILGLLIVAAHVGFGYARLSAAVPAETTMPVRLVQPSILQSAKWDRAERDKIFGTYLEMSAVPPAAGAPAPQLIIWPETAVPFILNDRPDALSTLGDLLTDGQQLLAGTIRSEVNGTQTRYYNAVTAIGDAGQILDAVDKVHLVPFGEYVPFSSLLERFGVSKIVALPEDFSASKSRGTLTLPGGLKAAAFICYEIIFDEVVRRDAQDMDVLINVTNDAWFGDTAGPYQHFRQAQLRAVETGLPLIRAANNGISGVVDAYGRVNDAFGIDAVGTLDVAVPLGKALESRWVDPSAVGWLIVGVLACAGLIGTIRARRPDA</sequence>
<dbReference type="NCBIfam" id="TIGR00546">
    <property type="entry name" value="lnt"/>
    <property type="match status" value="1"/>
</dbReference>
<comment type="function">
    <text evidence="9">Catalyzes the phospholipid dependent N-acylation of the N-terminal cysteine of apolipoprotein, the last step in lipoprotein maturation.</text>
</comment>
<feature type="domain" description="CN hydrolase" evidence="10">
    <location>
        <begin position="241"/>
        <end position="488"/>
    </location>
</feature>
<comment type="catalytic activity">
    <reaction evidence="9">
        <text>N-terminal S-1,2-diacyl-sn-glyceryl-L-cysteinyl-[lipoprotein] + a glycerophospholipid = N-acyl-S-1,2-diacyl-sn-glyceryl-L-cysteinyl-[lipoprotein] + a 2-acyl-sn-glycero-3-phospholipid + H(+)</text>
        <dbReference type="Rhea" id="RHEA:48228"/>
        <dbReference type="Rhea" id="RHEA-COMP:14681"/>
        <dbReference type="Rhea" id="RHEA-COMP:14684"/>
        <dbReference type="ChEBI" id="CHEBI:15378"/>
        <dbReference type="ChEBI" id="CHEBI:136912"/>
        <dbReference type="ChEBI" id="CHEBI:140656"/>
        <dbReference type="ChEBI" id="CHEBI:140657"/>
        <dbReference type="ChEBI" id="CHEBI:140660"/>
        <dbReference type="EC" id="2.3.1.269"/>
    </reaction>
</comment>
<proteinExistence type="inferred from homology"/>
<comment type="subcellular location">
    <subcellularLocation>
        <location evidence="1 9">Cell membrane</location>
        <topology evidence="1 9">Multi-pass membrane protein</topology>
    </subcellularLocation>
</comment>
<gene>
    <name evidence="9 11" type="primary">lnt</name>
    <name evidence="11" type="ORF">J5Y06_17880</name>
</gene>
<dbReference type="InterPro" id="IPR004563">
    <property type="entry name" value="Apolipo_AcylTrfase"/>
</dbReference>
<feature type="transmembrane region" description="Helical" evidence="9">
    <location>
        <begin position="136"/>
        <end position="159"/>
    </location>
</feature>
<comment type="pathway">
    <text evidence="9">Protein modification; lipoprotein biosynthesis (N-acyl transfer).</text>
</comment>
<evidence type="ECO:0000259" key="10">
    <source>
        <dbReference type="PROSITE" id="PS50263"/>
    </source>
</evidence>
<evidence type="ECO:0000256" key="6">
    <source>
        <dbReference type="ARBA" id="ARBA00022989"/>
    </source>
</evidence>
<evidence type="ECO:0000256" key="3">
    <source>
        <dbReference type="ARBA" id="ARBA00022475"/>
    </source>
</evidence>
<dbReference type="HAMAP" id="MF_01148">
    <property type="entry name" value="Lnt"/>
    <property type="match status" value="1"/>
</dbReference>
<reference evidence="11" key="1">
    <citation type="submission" date="2021-03" db="EMBL/GenBank/DDBJ databases">
        <title>Genome sequencing and assembly of Tianweitania sediminis.</title>
        <authorList>
            <person name="Chhetri G."/>
        </authorList>
    </citation>
    <scope>NUCLEOTIDE SEQUENCE</scope>
    <source>
        <strain evidence="11">Z8</strain>
    </source>
</reference>
<keyword evidence="4 9" id="KW-0808">Transferase</keyword>
<dbReference type="InterPro" id="IPR045378">
    <property type="entry name" value="LNT_N"/>
</dbReference>
<name>A0A8J7UJY0_9HYPH</name>
<dbReference type="EMBL" id="JAGIYY010000008">
    <property type="protein sequence ID" value="MBP0440523.1"/>
    <property type="molecule type" value="Genomic_DNA"/>
</dbReference>
<accession>A0A8J7UJY0</accession>
<dbReference type="InterPro" id="IPR003010">
    <property type="entry name" value="C-N_Hydrolase"/>
</dbReference>
<dbReference type="PANTHER" id="PTHR38686">
    <property type="entry name" value="APOLIPOPROTEIN N-ACYLTRANSFERASE"/>
    <property type="match status" value="1"/>
</dbReference>
<comment type="caution">
    <text evidence="11">The sequence shown here is derived from an EMBL/GenBank/DDBJ whole genome shotgun (WGS) entry which is preliminary data.</text>
</comment>
<feature type="transmembrane region" description="Helical" evidence="9">
    <location>
        <begin position="206"/>
        <end position="226"/>
    </location>
</feature>
<dbReference type="PANTHER" id="PTHR38686:SF1">
    <property type="entry name" value="APOLIPOPROTEIN N-ACYLTRANSFERASE"/>
    <property type="match status" value="1"/>
</dbReference>
<evidence type="ECO:0000313" key="11">
    <source>
        <dbReference type="EMBL" id="MBP0440523.1"/>
    </source>
</evidence>
<dbReference type="SUPFAM" id="SSF56317">
    <property type="entry name" value="Carbon-nitrogen hydrolase"/>
    <property type="match status" value="1"/>
</dbReference>
<feature type="transmembrane region" description="Helical" evidence="9">
    <location>
        <begin position="66"/>
        <end position="89"/>
    </location>
</feature>
<comment type="similarity">
    <text evidence="2 9">Belongs to the CN hydrolase family. Apolipoprotein N-acyltransferase subfamily.</text>
</comment>
<dbReference type="GO" id="GO:0005886">
    <property type="term" value="C:plasma membrane"/>
    <property type="evidence" value="ECO:0007669"/>
    <property type="project" value="UniProtKB-SubCell"/>
</dbReference>
<keyword evidence="3 9" id="KW-1003">Cell membrane</keyword>
<evidence type="ECO:0000256" key="9">
    <source>
        <dbReference type="HAMAP-Rule" id="MF_01148"/>
    </source>
</evidence>
<dbReference type="EC" id="2.3.1.269" evidence="9"/>